<gene>
    <name evidence="2" type="ORF">GCM10022222_56060</name>
</gene>
<reference evidence="3" key="1">
    <citation type="journal article" date="2019" name="Int. J. Syst. Evol. Microbiol.">
        <title>The Global Catalogue of Microorganisms (GCM) 10K type strain sequencing project: providing services to taxonomists for standard genome sequencing and annotation.</title>
        <authorList>
            <consortium name="The Broad Institute Genomics Platform"/>
            <consortium name="The Broad Institute Genome Sequencing Center for Infectious Disease"/>
            <person name="Wu L."/>
            <person name="Ma J."/>
        </authorList>
    </citation>
    <scope>NUCLEOTIDE SEQUENCE [LARGE SCALE GENOMIC DNA]</scope>
    <source>
        <strain evidence="3">JCM 16898</strain>
    </source>
</reference>
<accession>A0ABP6XEN3</accession>
<name>A0ABP6XEN3_9PSEU</name>
<keyword evidence="1" id="KW-0812">Transmembrane</keyword>
<keyword evidence="3" id="KW-1185">Reference proteome</keyword>
<evidence type="ECO:0008006" key="4">
    <source>
        <dbReference type="Google" id="ProtNLM"/>
    </source>
</evidence>
<evidence type="ECO:0000313" key="2">
    <source>
        <dbReference type="EMBL" id="GAA3565101.1"/>
    </source>
</evidence>
<organism evidence="2 3">
    <name type="scientific">Amycolatopsis ultiminotia</name>
    <dbReference type="NCBI Taxonomy" id="543629"/>
    <lineage>
        <taxon>Bacteria</taxon>
        <taxon>Bacillati</taxon>
        <taxon>Actinomycetota</taxon>
        <taxon>Actinomycetes</taxon>
        <taxon>Pseudonocardiales</taxon>
        <taxon>Pseudonocardiaceae</taxon>
        <taxon>Amycolatopsis</taxon>
    </lineage>
</organism>
<dbReference type="Proteomes" id="UP001500689">
    <property type="component" value="Unassembled WGS sequence"/>
</dbReference>
<feature type="transmembrane region" description="Helical" evidence="1">
    <location>
        <begin position="55"/>
        <end position="74"/>
    </location>
</feature>
<sequence>MSGVPGDGTPPERLPLFAADPKPRRRRLWSGIIGVVIVAAAFGGIAGLIGGQLPGLVAAAVVGLPMLYVTLFAFRRRIWLEGTTLVIRTWGVRRVDLGTAPEVEVVVTDVRGTRTVGLLVNAGHRRRAVKLDLAVFSGTGGRELGPLELRRIADALLNNTDANGLVFSELLVAELRAEARGDAVAERPLYRLAAGAPSGRYLQRFPMQAVSRFVTTLD</sequence>
<dbReference type="EMBL" id="BAAAZN010000013">
    <property type="protein sequence ID" value="GAA3565101.1"/>
    <property type="molecule type" value="Genomic_DNA"/>
</dbReference>
<feature type="transmembrane region" description="Helical" evidence="1">
    <location>
        <begin position="28"/>
        <end position="49"/>
    </location>
</feature>
<evidence type="ECO:0000256" key="1">
    <source>
        <dbReference type="SAM" id="Phobius"/>
    </source>
</evidence>
<comment type="caution">
    <text evidence="2">The sequence shown here is derived from an EMBL/GenBank/DDBJ whole genome shotgun (WGS) entry which is preliminary data.</text>
</comment>
<proteinExistence type="predicted"/>
<keyword evidence="1" id="KW-1133">Transmembrane helix</keyword>
<evidence type="ECO:0000313" key="3">
    <source>
        <dbReference type="Proteomes" id="UP001500689"/>
    </source>
</evidence>
<keyword evidence="1" id="KW-0472">Membrane</keyword>
<protein>
    <recommendedName>
        <fullName evidence="4">PH domain-containing protein</fullName>
    </recommendedName>
</protein>